<reference evidence="8" key="1">
    <citation type="submission" date="2023-09" db="UniProtKB">
        <authorList>
            <consortium name="Ensembl"/>
        </authorList>
    </citation>
    <scope>IDENTIFICATION</scope>
</reference>
<dbReference type="PANTHER" id="PTHR19375">
    <property type="entry name" value="HEAT SHOCK PROTEIN 70KDA"/>
    <property type="match status" value="1"/>
</dbReference>
<keyword evidence="4 7" id="KW-0547">Nucleotide-binding</keyword>
<dbReference type="SUPFAM" id="SSF53067">
    <property type="entry name" value="Actin-like ATPase domain"/>
    <property type="match status" value="2"/>
</dbReference>
<evidence type="ECO:0000256" key="7">
    <source>
        <dbReference type="RuleBase" id="RU003322"/>
    </source>
</evidence>
<dbReference type="InterPro" id="IPR029047">
    <property type="entry name" value="HSP70_peptide-bd_sf"/>
</dbReference>
<organism evidence="8">
    <name type="scientific">Stegastes partitus</name>
    <name type="common">bicolor damselfish</name>
    <dbReference type="NCBI Taxonomy" id="144197"/>
    <lineage>
        <taxon>Eukaryota</taxon>
        <taxon>Metazoa</taxon>
        <taxon>Chordata</taxon>
        <taxon>Craniata</taxon>
        <taxon>Vertebrata</taxon>
        <taxon>Euteleostomi</taxon>
        <taxon>Actinopterygii</taxon>
        <taxon>Neopterygii</taxon>
        <taxon>Teleostei</taxon>
        <taxon>Neoteleostei</taxon>
        <taxon>Acanthomorphata</taxon>
        <taxon>Ovalentaria</taxon>
        <taxon>Pomacentridae</taxon>
        <taxon>Stegastes</taxon>
    </lineage>
</organism>
<evidence type="ECO:0000256" key="4">
    <source>
        <dbReference type="ARBA" id="ARBA00022741"/>
    </source>
</evidence>
<evidence type="ECO:0000256" key="5">
    <source>
        <dbReference type="ARBA" id="ARBA00022840"/>
    </source>
</evidence>
<dbReference type="InterPro" id="IPR043129">
    <property type="entry name" value="ATPase_NBD"/>
</dbReference>
<dbReference type="GeneTree" id="ENSGT00940000156380"/>
<dbReference type="SUPFAM" id="SSF100920">
    <property type="entry name" value="Heat shock protein 70kD (HSP70), peptide-binding domain"/>
    <property type="match status" value="1"/>
</dbReference>
<keyword evidence="3" id="KW-0963">Cytoplasm</keyword>
<evidence type="ECO:0000313" key="8">
    <source>
        <dbReference type="Ensembl" id="ENSSPAP00000005856.1"/>
    </source>
</evidence>
<dbReference type="CDD" id="cd10238">
    <property type="entry name" value="ASKHA_NBD_HSP70_HSPA14"/>
    <property type="match status" value="1"/>
</dbReference>
<dbReference type="GO" id="GO:0005524">
    <property type="term" value="F:ATP binding"/>
    <property type="evidence" value="ECO:0007669"/>
    <property type="project" value="UniProtKB-KW"/>
</dbReference>
<keyword evidence="5 7" id="KW-0067">ATP-binding</keyword>
<comment type="subcellular location">
    <subcellularLocation>
        <location evidence="1">Cytoplasm</location>
        <location evidence="1">Cytosol</location>
    </subcellularLocation>
</comment>
<evidence type="ECO:0000256" key="1">
    <source>
        <dbReference type="ARBA" id="ARBA00004514"/>
    </source>
</evidence>
<evidence type="ECO:0000256" key="3">
    <source>
        <dbReference type="ARBA" id="ARBA00022490"/>
    </source>
</evidence>
<accession>A0A3B4ZE85</accession>
<evidence type="ECO:0000256" key="2">
    <source>
        <dbReference type="ARBA" id="ARBA00007381"/>
    </source>
</evidence>
<keyword evidence="6" id="KW-0143">Chaperone</keyword>
<dbReference type="FunFam" id="3.30.420.40:FF:000433">
    <property type="entry name" value="Heat shock protein family A (Hsp70) member 14"/>
    <property type="match status" value="1"/>
</dbReference>
<dbReference type="Gene3D" id="3.30.30.30">
    <property type="match status" value="1"/>
</dbReference>
<dbReference type="FunFam" id="3.30.420.40:FF:000171">
    <property type="entry name" value="Heat shock 70 kDa protein 4"/>
    <property type="match status" value="1"/>
</dbReference>
<dbReference type="InterPro" id="IPR042049">
    <property type="entry name" value="HSPA14_NBD"/>
</dbReference>
<name>A0A3B4ZE85_9TELE</name>
<sequence length="513" mass="54931">MAAIGVHFGYTCACVAIFKDGRADVVANDAGDRVTPAVVGYRDTEQIVGIAAKQGRVRNAANTVVRVKQILGRRFNDPETQTHKGETKCQVREKPYYEITAGDHPEYVAPEDVAKLIFHKMKETAQSALGSDVSDVVITVPFEFAPNQKRALREAAEAAGFHVLRLIHEPAAALLAYNIGQDHTSGKSHVLVYKLGGTSLSVTVLQVNGGMFRVLSTHTDHGIGGESFTQALAQHLASEFKRTFKHDVSSNARAMLKLMNGADMAKHSLSSLGSANCFVDSLHDGIDFECNVSRARFELLCSSLLNKSIQPIQLLLEKAGLSASSINKVVLCGGSARIPRLQQIMREMFPDVELLSSAPPDEVIAVGAALEAGLLVGSDSFVLEEESVTVDVSAADILIKEVDESGAEVLTVLLPSGMPLPARRHHVLSGGGKQSSLCLDIYQRFVMEQPEQLSKVQKTKRQTVTTLGYSCCVMVSLCFRDGSIHVSCVEQTTGKSEVVTITAAAAAAAAAAS</sequence>
<dbReference type="Ensembl" id="ENSSPAT00000005973.1">
    <property type="protein sequence ID" value="ENSSPAP00000005856.1"/>
    <property type="gene ID" value="ENSSPAG00000004483.1"/>
</dbReference>
<dbReference type="Gene3D" id="3.30.420.40">
    <property type="match status" value="2"/>
</dbReference>
<dbReference type="AlphaFoldDB" id="A0A3B4ZE85"/>
<dbReference type="PRINTS" id="PR00301">
    <property type="entry name" value="HEATSHOCK70"/>
</dbReference>
<protein>
    <submittedName>
        <fullName evidence="8">Heat shock protein family A (Hsp70) member 14</fullName>
    </submittedName>
</protein>
<dbReference type="Gene3D" id="3.90.640.10">
    <property type="entry name" value="Actin, Chain A, domain 4"/>
    <property type="match status" value="1"/>
</dbReference>
<evidence type="ECO:0000256" key="6">
    <source>
        <dbReference type="ARBA" id="ARBA00023186"/>
    </source>
</evidence>
<proteinExistence type="inferred from homology"/>
<dbReference type="InterPro" id="IPR013126">
    <property type="entry name" value="Hsp_70_fam"/>
</dbReference>
<dbReference type="Pfam" id="PF00012">
    <property type="entry name" value="HSP70"/>
    <property type="match status" value="1"/>
</dbReference>
<dbReference type="GO" id="GO:0140662">
    <property type="term" value="F:ATP-dependent protein folding chaperone"/>
    <property type="evidence" value="ECO:0007669"/>
    <property type="project" value="InterPro"/>
</dbReference>
<comment type="similarity">
    <text evidence="2 7">Belongs to the heat shock protein 70 family.</text>
</comment>
<dbReference type="GO" id="GO:0005829">
    <property type="term" value="C:cytosol"/>
    <property type="evidence" value="ECO:0007669"/>
    <property type="project" value="UniProtKB-SubCell"/>
</dbReference>
<dbReference type="FunFam" id="3.90.640.10:FF:000010">
    <property type="entry name" value="heat shock 70 kDa protein 14"/>
    <property type="match status" value="1"/>
</dbReference>